<keyword evidence="3" id="KW-1185">Reference proteome</keyword>
<sequence>MLAPIITKDMNPFPSQPRKTRDIRIRSQSSDVSKISKSANRNQDIITEKSSQQPNKLKSTFAHSSSLSKHRILPSIVEGVEMRLNLEISDKYHNIEGGDNADSGHTSLPTASGSTLIMVTTTTTTVTTTLASSTVSDSSLSSITAKTKSTVKKIQRRNRNNKIRKSECRKGP</sequence>
<reference evidence="2 3" key="1">
    <citation type="submission" date="2012-04" db="EMBL/GenBank/DDBJ databases">
        <title>The Genome Sequence of Loa loa.</title>
        <authorList>
            <consortium name="The Broad Institute Genome Sequencing Platform"/>
            <consortium name="Broad Institute Genome Sequencing Center for Infectious Disease"/>
            <person name="Nutman T.B."/>
            <person name="Fink D.L."/>
            <person name="Russ C."/>
            <person name="Young S."/>
            <person name="Zeng Q."/>
            <person name="Gargeya S."/>
            <person name="Alvarado L."/>
            <person name="Berlin A."/>
            <person name="Chapman S.B."/>
            <person name="Chen Z."/>
            <person name="Freedman E."/>
            <person name="Gellesch M."/>
            <person name="Goldberg J."/>
            <person name="Griggs A."/>
            <person name="Gujja S."/>
            <person name="Heilman E.R."/>
            <person name="Heiman D."/>
            <person name="Howarth C."/>
            <person name="Mehta T."/>
            <person name="Neiman D."/>
            <person name="Pearson M."/>
            <person name="Roberts A."/>
            <person name="Saif S."/>
            <person name="Shea T."/>
            <person name="Shenoy N."/>
            <person name="Sisk P."/>
            <person name="Stolte C."/>
            <person name="Sykes S."/>
            <person name="White J."/>
            <person name="Yandava C."/>
            <person name="Haas B."/>
            <person name="Henn M.R."/>
            <person name="Nusbaum C."/>
            <person name="Birren B."/>
        </authorList>
    </citation>
    <scope>NUCLEOTIDE SEQUENCE [LARGE SCALE GENOMIC DNA]</scope>
</reference>
<evidence type="ECO:0000256" key="1">
    <source>
        <dbReference type="SAM" id="MobiDB-lite"/>
    </source>
</evidence>
<evidence type="ECO:0000313" key="4">
    <source>
        <dbReference type="WBParaSite" id="EN70_10873"/>
    </source>
</evidence>
<dbReference type="KEGG" id="loa:LOAG_11832"/>
<evidence type="ECO:0000313" key="3">
    <source>
        <dbReference type="Proteomes" id="UP000095285"/>
    </source>
</evidence>
<dbReference type="AlphaFoldDB" id="A0A1I7V826"/>
<dbReference type="GeneID" id="9949289"/>
<protein>
    <submittedName>
        <fullName evidence="2 4">Uncharacterized protein</fullName>
    </submittedName>
</protein>
<dbReference type="CTD" id="9949289"/>
<accession>A0A1I7V826</accession>
<dbReference type="EMBL" id="JH712109">
    <property type="protein sequence ID" value="EFO16674.1"/>
    <property type="molecule type" value="Genomic_DNA"/>
</dbReference>
<evidence type="ECO:0000313" key="2">
    <source>
        <dbReference type="EMBL" id="EFO16674.1"/>
    </source>
</evidence>
<accession>A0A1S0TMV7</accession>
<dbReference type="Proteomes" id="UP000095285">
    <property type="component" value="Unassembled WGS sequence"/>
</dbReference>
<dbReference type="RefSeq" id="XP_003147396.1">
    <property type="nucleotide sequence ID" value="XM_003147348.1"/>
</dbReference>
<dbReference type="InParanoid" id="A0A1I7V826"/>
<proteinExistence type="predicted"/>
<dbReference type="WBParaSite" id="EN70_10873">
    <property type="protein sequence ID" value="EN70_10873"/>
    <property type="gene ID" value="EN70_10873"/>
</dbReference>
<name>A0A1I7V826_LOALO</name>
<feature type="compositionally biased region" description="Basic residues" evidence="1">
    <location>
        <begin position="149"/>
        <end position="163"/>
    </location>
</feature>
<reference evidence="4" key="2">
    <citation type="submission" date="2016-11" db="UniProtKB">
        <authorList>
            <consortium name="WormBaseParasite"/>
        </authorList>
    </citation>
    <scope>IDENTIFICATION</scope>
</reference>
<dbReference type="OrthoDB" id="10522904at2759"/>
<gene>
    <name evidence="2 4" type="ORF">LOAG_11832</name>
</gene>
<dbReference type="OMA" id="ARFKCTS"/>
<feature type="region of interest" description="Disordered" evidence="1">
    <location>
        <begin position="1"/>
        <end position="43"/>
    </location>
</feature>
<feature type="compositionally biased region" description="Low complexity" evidence="1">
    <location>
        <begin position="27"/>
        <end position="38"/>
    </location>
</feature>
<organism evidence="3 4">
    <name type="scientific">Loa loa</name>
    <name type="common">Eye worm</name>
    <name type="synonym">Filaria loa</name>
    <dbReference type="NCBI Taxonomy" id="7209"/>
    <lineage>
        <taxon>Eukaryota</taxon>
        <taxon>Metazoa</taxon>
        <taxon>Ecdysozoa</taxon>
        <taxon>Nematoda</taxon>
        <taxon>Chromadorea</taxon>
        <taxon>Rhabditida</taxon>
        <taxon>Spirurina</taxon>
        <taxon>Spiruromorpha</taxon>
        <taxon>Filarioidea</taxon>
        <taxon>Onchocercidae</taxon>
        <taxon>Loa</taxon>
    </lineage>
</organism>
<feature type="region of interest" description="Disordered" evidence="1">
    <location>
        <begin position="139"/>
        <end position="172"/>
    </location>
</feature>